<feature type="modified residue" description="4-aspartylphosphate" evidence="6">
    <location>
        <position position="52"/>
    </location>
</feature>
<evidence type="ECO:0000259" key="8">
    <source>
        <dbReference type="PROSITE" id="PS50110"/>
    </source>
</evidence>
<dbReference type="InterPro" id="IPR039420">
    <property type="entry name" value="WalR-like"/>
</dbReference>
<dbReference type="GO" id="GO:0032993">
    <property type="term" value="C:protein-DNA complex"/>
    <property type="evidence" value="ECO:0007669"/>
    <property type="project" value="TreeGrafter"/>
</dbReference>
<evidence type="ECO:0000256" key="7">
    <source>
        <dbReference type="PROSITE-ProRule" id="PRU01091"/>
    </source>
</evidence>
<dbReference type="GO" id="GO:0000156">
    <property type="term" value="F:phosphorelay response regulator activity"/>
    <property type="evidence" value="ECO:0007669"/>
    <property type="project" value="TreeGrafter"/>
</dbReference>
<dbReference type="InterPro" id="IPR001789">
    <property type="entry name" value="Sig_transdc_resp-reg_receiver"/>
</dbReference>
<evidence type="ECO:0000256" key="2">
    <source>
        <dbReference type="ARBA" id="ARBA00023015"/>
    </source>
</evidence>
<feature type="DNA-binding region" description="OmpR/PhoB-type" evidence="7">
    <location>
        <begin position="123"/>
        <end position="223"/>
    </location>
</feature>
<evidence type="ECO:0000313" key="10">
    <source>
        <dbReference type="EMBL" id="CUO55329.1"/>
    </source>
</evidence>
<dbReference type="SUPFAM" id="SSF52172">
    <property type="entry name" value="CheY-like"/>
    <property type="match status" value="1"/>
</dbReference>
<dbReference type="Pfam" id="PF00486">
    <property type="entry name" value="Trans_reg_C"/>
    <property type="match status" value="1"/>
</dbReference>
<evidence type="ECO:0000256" key="5">
    <source>
        <dbReference type="ARBA" id="ARBA00024867"/>
    </source>
</evidence>
<evidence type="ECO:0000256" key="3">
    <source>
        <dbReference type="ARBA" id="ARBA00023125"/>
    </source>
</evidence>
<accession>A0A174G3C1</accession>
<feature type="domain" description="Response regulatory" evidence="8">
    <location>
        <begin position="3"/>
        <end position="116"/>
    </location>
</feature>
<dbReference type="Gene3D" id="1.10.10.10">
    <property type="entry name" value="Winged helix-like DNA-binding domain superfamily/Winged helix DNA-binding domain"/>
    <property type="match status" value="1"/>
</dbReference>
<dbReference type="SUPFAM" id="SSF46894">
    <property type="entry name" value="C-terminal effector domain of the bipartite response regulators"/>
    <property type="match status" value="1"/>
</dbReference>
<evidence type="ECO:0000256" key="1">
    <source>
        <dbReference type="ARBA" id="ARBA00018672"/>
    </source>
</evidence>
<reference evidence="10 11" key="1">
    <citation type="submission" date="2015-09" db="EMBL/GenBank/DDBJ databases">
        <authorList>
            <consortium name="Pathogen Informatics"/>
        </authorList>
    </citation>
    <scope>NUCLEOTIDE SEQUENCE [LARGE SCALE GENOMIC DNA]</scope>
    <source>
        <strain evidence="10 11">2789STDY5608835</strain>
    </source>
</reference>
<dbReference type="GO" id="GO:0006355">
    <property type="term" value="P:regulation of DNA-templated transcription"/>
    <property type="evidence" value="ECO:0007669"/>
    <property type="project" value="InterPro"/>
</dbReference>
<evidence type="ECO:0000256" key="4">
    <source>
        <dbReference type="ARBA" id="ARBA00023163"/>
    </source>
</evidence>
<evidence type="ECO:0000259" key="9">
    <source>
        <dbReference type="PROSITE" id="PS51755"/>
    </source>
</evidence>
<keyword evidence="3 7" id="KW-0238">DNA-binding</keyword>
<dbReference type="InterPro" id="IPR001867">
    <property type="entry name" value="OmpR/PhoB-type_DNA-bd"/>
</dbReference>
<dbReference type="GO" id="GO:0005829">
    <property type="term" value="C:cytosol"/>
    <property type="evidence" value="ECO:0007669"/>
    <property type="project" value="TreeGrafter"/>
</dbReference>
<dbReference type="AlphaFoldDB" id="A0A174G3C1"/>
<dbReference type="Gene3D" id="6.10.250.690">
    <property type="match status" value="1"/>
</dbReference>
<feature type="domain" description="OmpR/PhoB-type" evidence="9">
    <location>
        <begin position="123"/>
        <end position="223"/>
    </location>
</feature>
<dbReference type="SMART" id="SM00448">
    <property type="entry name" value="REC"/>
    <property type="match status" value="1"/>
</dbReference>
<organism evidence="10 11">
    <name type="scientific">Roseburia inulinivorans</name>
    <dbReference type="NCBI Taxonomy" id="360807"/>
    <lineage>
        <taxon>Bacteria</taxon>
        <taxon>Bacillati</taxon>
        <taxon>Bacillota</taxon>
        <taxon>Clostridia</taxon>
        <taxon>Lachnospirales</taxon>
        <taxon>Lachnospiraceae</taxon>
        <taxon>Roseburia</taxon>
    </lineage>
</organism>
<keyword evidence="2" id="KW-0805">Transcription regulation</keyword>
<dbReference type="InterPro" id="IPR016032">
    <property type="entry name" value="Sig_transdc_resp-reg_C-effctor"/>
</dbReference>
<dbReference type="PANTHER" id="PTHR48111">
    <property type="entry name" value="REGULATOR OF RPOS"/>
    <property type="match status" value="1"/>
</dbReference>
<dbReference type="GO" id="GO:0000976">
    <property type="term" value="F:transcription cis-regulatory region binding"/>
    <property type="evidence" value="ECO:0007669"/>
    <property type="project" value="TreeGrafter"/>
</dbReference>
<protein>
    <recommendedName>
        <fullName evidence="1">Stage 0 sporulation protein A homolog</fullName>
    </recommendedName>
</protein>
<sequence>MKKILLVEDDPNIVSSLTLFMKNEGYLVDSANGQQTALQKIAQEQYDIILLDISLNDGNGFSTCSAIKSQKDIPIIFLTADDDEFSVVSGLELGADDYICKPFRPRELLARINTVLRRKNGKSEFLSCKDITVDVQKAVVRKGNTELFLSALEYRLLLVFLQNPGVVFSRKKLLEMIWDVTGDFISDNTLTVYMKRLRDKIETNPQEPEILLTVRGLGYKAGE</sequence>
<dbReference type="RefSeq" id="WP_055214723.1">
    <property type="nucleotide sequence ID" value="NZ_CYYR01000048.1"/>
</dbReference>
<keyword evidence="6" id="KW-0597">Phosphoprotein</keyword>
<evidence type="ECO:0000313" key="11">
    <source>
        <dbReference type="Proteomes" id="UP000095395"/>
    </source>
</evidence>
<dbReference type="Gene3D" id="3.40.50.2300">
    <property type="match status" value="1"/>
</dbReference>
<name>A0A174G3C1_9FIRM</name>
<dbReference type="CDD" id="cd00383">
    <property type="entry name" value="trans_reg_C"/>
    <property type="match status" value="1"/>
</dbReference>
<comment type="function">
    <text evidence="5">May play the central regulatory role in sporulation. It may be an element of the effector pathway responsible for the activation of sporulation genes in response to nutritional stress. Spo0A may act in concert with spo0H (a sigma factor) to control the expression of some genes that are critical to the sporulation process.</text>
</comment>
<dbReference type="SMART" id="SM00862">
    <property type="entry name" value="Trans_reg_C"/>
    <property type="match status" value="1"/>
</dbReference>
<dbReference type="PROSITE" id="PS51755">
    <property type="entry name" value="OMPR_PHOB"/>
    <property type="match status" value="1"/>
</dbReference>
<dbReference type="InterPro" id="IPR036388">
    <property type="entry name" value="WH-like_DNA-bd_sf"/>
</dbReference>
<dbReference type="PROSITE" id="PS50110">
    <property type="entry name" value="RESPONSE_REGULATORY"/>
    <property type="match status" value="1"/>
</dbReference>
<proteinExistence type="predicted"/>
<dbReference type="Pfam" id="PF00072">
    <property type="entry name" value="Response_reg"/>
    <property type="match status" value="1"/>
</dbReference>
<keyword evidence="4" id="KW-0804">Transcription</keyword>
<gene>
    <name evidence="10" type="primary">regX3_2</name>
    <name evidence="10" type="ORF">ERS852392_03498</name>
</gene>
<evidence type="ECO:0000256" key="6">
    <source>
        <dbReference type="PROSITE-ProRule" id="PRU00169"/>
    </source>
</evidence>
<dbReference type="EMBL" id="CYYR01000048">
    <property type="protein sequence ID" value="CUO55329.1"/>
    <property type="molecule type" value="Genomic_DNA"/>
</dbReference>
<dbReference type="Proteomes" id="UP000095395">
    <property type="component" value="Unassembled WGS sequence"/>
</dbReference>
<dbReference type="PANTHER" id="PTHR48111:SF73">
    <property type="entry name" value="ALKALINE PHOSPHATASE SYNTHESIS TRANSCRIPTIONAL REGULATORY PROTEIN PHOP"/>
    <property type="match status" value="1"/>
</dbReference>
<dbReference type="InterPro" id="IPR011006">
    <property type="entry name" value="CheY-like_superfamily"/>
</dbReference>